<keyword evidence="4" id="KW-1185">Reference proteome</keyword>
<feature type="domain" description="Outer membrane channel protein CpnT-like N-terminal" evidence="2">
    <location>
        <begin position="97"/>
        <end position="220"/>
    </location>
</feature>
<dbReference type="EMBL" id="SMLA01000028">
    <property type="protein sequence ID" value="TDD86602.1"/>
    <property type="molecule type" value="Genomic_DNA"/>
</dbReference>
<evidence type="ECO:0000313" key="4">
    <source>
        <dbReference type="Proteomes" id="UP000294723"/>
    </source>
</evidence>
<protein>
    <recommendedName>
        <fullName evidence="2">Outer membrane channel protein CpnT-like N-terminal domain-containing protein</fullName>
    </recommendedName>
</protein>
<sequence length="368" mass="37868">MSSENDLVVTADESEADAKENNTYNVASGGGGVENVLGVVKGIQNGDWDSAGLSLMGAGVDVVGLAADPLATLGSWAFGWAMEYFSFLREPFDALMGNPDAISGMASTWENIGKQLKAVSDEYGKSVQGTTGWEGKAGDAYRALGGETAKTVEALSAACDGMKDAVQGAGAVVGAVRGIVRDLIASAVGEIISIGLRWGAAAVCTAGIAAGGMVAEMVAKAISYANKIAGWMEKLADVLKGLSGFLNKLGSVGQSLKAKVDDFFTGLANVPEASVANTSAQKAFDSSTIHQIGEGAKGTGSSRFTDAVAGAKAGFGEYKPWAQGDLFKAPTVDMGHREGAHKFGYEVVKETAKLDDGETKAEQQQEKK</sequence>
<dbReference type="Pfam" id="PF25547">
    <property type="entry name" value="WXG100_2"/>
    <property type="match status" value="1"/>
</dbReference>
<accession>A0A4R5BR90</accession>
<dbReference type="InterPro" id="IPR057746">
    <property type="entry name" value="CpnT-like_N"/>
</dbReference>
<dbReference type="SUPFAM" id="SSF140453">
    <property type="entry name" value="EsxAB dimer-like"/>
    <property type="match status" value="1"/>
</dbReference>
<name>A0A4R5BR90_9PSEU</name>
<evidence type="ECO:0000259" key="2">
    <source>
        <dbReference type="Pfam" id="PF25547"/>
    </source>
</evidence>
<comment type="caution">
    <text evidence="3">The sequence shown here is derived from an EMBL/GenBank/DDBJ whole genome shotgun (WGS) entry which is preliminary data.</text>
</comment>
<proteinExistence type="predicted"/>
<dbReference type="RefSeq" id="WP_132684390.1">
    <property type="nucleotide sequence ID" value="NZ_SMLA01000028.1"/>
</dbReference>
<evidence type="ECO:0000313" key="3">
    <source>
        <dbReference type="EMBL" id="TDD86602.1"/>
    </source>
</evidence>
<gene>
    <name evidence="3" type="ORF">E1202_18420</name>
</gene>
<feature type="region of interest" description="Disordered" evidence="1">
    <location>
        <begin position="1"/>
        <end position="22"/>
    </location>
</feature>
<dbReference type="Proteomes" id="UP000294723">
    <property type="component" value="Unassembled WGS sequence"/>
</dbReference>
<dbReference type="InterPro" id="IPR036689">
    <property type="entry name" value="ESAT-6-like_sf"/>
</dbReference>
<reference evidence="3 4" key="1">
    <citation type="submission" date="2019-03" db="EMBL/GenBank/DDBJ databases">
        <title>Draft genome sequences of novel Actinobacteria.</title>
        <authorList>
            <person name="Sahin N."/>
            <person name="Ay H."/>
            <person name="Saygin H."/>
        </authorList>
    </citation>
    <scope>NUCLEOTIDE SEQUENCE [LARGE SCALE GENOMIC DNA]</scope>
    <source>
        <strain evidence="3 4">5K548</strain>
    </source>
</reference>
<evidence type="ECO:0000256" key="1">
    <source>
        <dbReference type="SAM" id="MobiDB-lite"/>
    </source>
</evidence>
<dbReference type="AlphaFoldDB" id="A0A4R5BR90"/>
<organism evidence="3 4">
    <name type="scientific">Saccharopolyspora karakumensis</name>
    <dbReference type="NCBI Taxonomy" id="2530386"/>
    <lineage>
        <taxon>Bacteria</taxon>
        <taxon>Bacillati</taxon>
        <taxon>Actinomycetota</taxon>
        <taxon>Actinomycetes</taxon>
        <taxon>Pseudonocardiales</taxon>
        <taxon>Pseudonocardiaceae</taxon>
        <taxon>Saccharopolyspora</taxon>
    </lineage>
</organism>